<keyword evidence="2" id="KW-0520">NAD</keyword>
<dbReference type="PANTHER" id="PTHR42986">
    <property type="entry name" value="BENZALDEHYDE DEHYDROGENASE YFMT"/>
    <property type="match status" value="1"/>
</dbReference>
<keyword evidence="5" id="KW-1185">Reference proteome</keyword>
<evidence type="ECO:0000256" key="1">
    <source>
        <dbReference type="ARBA" id="ARBA00009986"/>
    </source>
</evidence>
<dbReference type="InterPro" id="IPR016161">
    <property type="entry name" value="Ald_DH/histidinol_DH"/>
</dbReference>
<dbReference type="EMBL" id="JACCBT010000001">
    <property type="protein sequence ID" value="NYE13327.1"/>
    <property type="molecule type" value="Genomic_DNA"/>
</dbReference>
<feature type="domain" description="Aldehyde dehydrogenase" evidence="3">
    <location>
        <begin position="57"/>
        <end position="132"/>
    </location>
</feature>
<dbReference type="Proteomes" id="UP000591272">
    <property type="component" value="Unassembled WGS sequence"/>
</dbReference>
<sequence length="142" mass="14769">MIGLLEEPSEVACSGDGTAPKLSLAVTAALAPTLPGVQLCQPDQEGEWPPIRPKIENNALIVLPGARVADAVSAGAWGAFLHQGQICMTSGRHLVHESLHAEYVAALADRADKLPVGDPAAGPVALGLIIDAGREFRPLARR</sequence>
<protein>
    <recommendedName>
        <fullName evidence="3">Aldehyde dehydrogenase domain-containing protein</fullName>
    </recommendedName>
</protein>
<evidence type="ECO:0000313" key="5">
    <source>
        <dbReference type="Proteomes" id="UP000591272"/>
    </source>
</evidence>
<dbReference type="InterPro" id="IPR015590">
    <property type="entry name" value="Aldehyde_DH_dom"/>
</dbReference>
<evidence type="ECO:0000259" key="3">
    <source>
        <dbReference type="Pfam" id="PF00171"/>
    </source>
</evidence>
<dbReference type="GO" id="GO:0016620">
    <property type="term" value="F:oxidoreductase activity, acting on the aldehyde or oxo group of donors, NAD or NADP as acceptor"/>
    <property type="evidence" value="ECO:0007669"/>
    <property type="project" value="InterPro"/>
</dbReference>
<dbReference type="SUPFAM" id="SSF53720">
    <property type="entry name" value="ALDH-like"/>
    <property type="match status" value="1"/>
</dbReference>
<reference evidence="4 5" key="1">
    <citation type="submission" date="2020-07" db="EMBL/GenBank/DDBJ databases">
        <title>Sequencing the genomes of 1000 actinobacteria strains.</title>
        <authorList>
            <person name="Klenk H.-P."/>
        </authorList>
    </citation>
    <scope>NUCLEOTIDE SEQUENCE [LARGE SCALE GENOMIC DNA]</scope>
    <source>
        <strain evidence="4 5">DSM 43461</strain>
    </source>
</reference>
<dbReference type="RefSeq" id="WP_179834384.1">
    <property type="nucleotide sequence ID" value="NZ_BMRD01000026.1"/>
</dbReference>
<proteinExistence type="inferred from homology"/>
<dbReference type="AlphaFoldDB" id="A0A7Y9KBU4"/>
<comment type="caution">
    <text evidence="4">The sequence shown here is derived from an EMBL/GenBank/DDBJ whole genome shotgun (WGS) entry which is preliminary data.</text>
</comment>
<dbReference type="Pfam" id="PF00171">
    <property type="entry name" value="Aldedh"/>
    <property type="match status" value="1"/>
</dbReference>
<dbReference type="PANTHER" id="PTHR42986:SF1">
    <property type="entry name" value="BENZALDEHYDE DEHYDROGENASE YFMT"/>
    <property type="match status" value="1"/>
</dbReference>
<dbReference type="Gene3D" id="3.40.309.10">
    <property type="entry name" value="Aldehyde Dehydrogenase, Chain A, domain 2"/>
    <property type="match status" value="1"/>
</dbReference>
<accession>A0A7Y9KBU4</accession>
<evidence type="ECO:0000313" key="4">
    <source>
        <dbReference type="EMBL" id="NYE13327.1"/>
    </source>
</evidence>
<dbReference type="InterPro" id="IPR016163">
    <property type="entry name" value="Ald_DH_C"/>
</dbReference>
<organism evidence="4 5">
    <name type="scientific">Actinomadura citrea</name>
    <dbReference type="NCBI Taxonomy" id="46158"/>
    <lineage>
        <taxon>Bacteria</taxon>
        <taxon>Bacillati</taxon>
        <taxon>Actinomycetota</taxon>
        <taxon>Actinomycetes</taxon>
        <taxon>Streptosporangiales</taxon>
        <taxon>Thermomonosporaceae</taxon>
        <taxon>Actinomadura</taxon>
    </lineage>
</organism>
<evidence type="ECO:0000256" key="2">
    <source>
        <dbReference type="ARBA" id="ARBA00023027"/>
    </source>
</evidence>
<comment type="similarity">
    <text evidence="1">Belongs to the aldehyde dehydrogenase family.</text>
</comment>
<gene>
    <name evidence="4" type="ORF">BJ999_003623</name>
</gene>
<name>A0A7Y9KBU4_9ACTN</name>